<gene>
    <name evidence="2" type="ORF">NPIL_223871</name>
</gene>
<accession>A0A8X6PG61</accession>
<dbReference type="EMBL" id="BMAW01068488">
    <property type="protein sequence ID" value="GFT64739.1"/>
    <property type="molecule type" value="Genomic_DNA"/>
</dbReference>
<dbReference type="OrthoDB" id="10452665at2759"/>
<evidence type="ECO:0000313" key="3">
    <source>
        <dbReference type="Proteomes" id="UP000887013"/>
    </source>
</evidence>
<proteinExistence type="predicted"/>
<dbReference type="AlphaFoldDB" id="A0A8X6PG61"/>
<organism evidence="2 3">
    <name type="scientific">Nephila pilipes</name>
    <name type="common">Giant wood spider</name>
    <name type="synonym">Nephila maculata</name>
    <dbReference type="NCBI Taxonomy" id="299642"/>
    <lineage>
        <taxon>Eukaryota</taxon>
        <taxon>Metazoa</taxon>
        <taxon>Ecdysozoa</taxon>
        <taxon>Arthropoda</taxon>
        <taxon>Chelicerata</taxon>
        <taxon>Arachnida</taxon>
        <taxon>Araneae</taxon>
        <taxon>Araneomorphae</taxon>
        <taxon>Entelegynae</taxon>
        <taxon>Araneoidea</taxon>
        <taxon>Nephilidae</taxon>
        <taxon>Nephila</taxon>
    </lineage>
</organism>
<feature type="non-terminal residue" evidence="2">
    <location>
        <position position="1"/>
    </location>
</feature>
<protein>
    <submittedName>
        <fullName evidence="2">Uncharacterized protein</fullName>
    </submittedName>
</protein>
<keyword evidence="3" id="KW-1185">Reference proteome</keyword>
<comment type="caution">
    <text evidence="2">The sequence shown here is derived from an EMBL/GenBank/DDBJ whole genome shotgun (WGS) entry which is preliminary data.</text>
</comment>
<evidence type="ECO:0000313" key="2">
    <source>
        <dbReference type="EMBL" id="GFT64739.1"/>
    </source>
</evidence>
<reference evidence="2" key="1">
    <citation type="submission" date="2020-08" db="EMBL/GenBank/DDBJ databases">
        <title>Multicomponent nature underlies the extraordinary mechanical properties of spider dragline silk.</title>
        <authorList>
            <person name="Kono N."/>
            <person name="Nakamura H."/>
            <person name="Mori M."/>
            <person name="Yoshida Y."/>
            <person name="Ohtoshi R."/>
            <person name="Malay A.D."/>
            <person name="Moran D.A.P."/>
            <person name="Tomita M."/>
            <person name="Numata K."/>
            <person name="Arakawa K."/>
        </authorList>
    </citation>
    <scope>NUCLEOTIDE SEQUENCE</scope>
</reference>
<evidence type="ECO:0000256" key="1">
    <source>
        <dbReference type="SAM" id="MobiDB-lite"/>
    </source>
</evidence>
<feature type="region of interest" description="Disordered" evidence="1">
    <location>
        <begin position="63"/>
        <end position="89"/>
    </location>
</feature>
<dbReference type="Proteomes" id="UP000887013">
    <property type="component" value="Unassembled WGS sequence"/>
</dbReference>
<sequence length="121" mass="14403">RNQEDLTSIKRVLKSNQLLFESSLVPETTCIRNKCHEWKYRKLKEESSNSVFNETNRLHPCQATNIRSRDRDGSLDQEYEATSSASRSDFSEFDINRPMLSYWHKHHYDLRKASLIVNRLR</sequence>
<name>A0A8X6PG61_NEPPI</name>